<evidence type="ECO:0000256" key="1">
    <source>
        <dbReference type="SAM" id="MobiDB-lite"/>
    </source>
</evidence>
<feature type="compositionally biased region" description="Basic residues" evidence="1">
    <location>
        <begin position="1"/>
        <end position="10"/>
    </location>
</feature>
<accession>A0A6J4HH41</accession>
<feature type="region of interest" description="Disordered" evidence="1">
    <location>
        <begin position="1"/>
        <end position="30"/>
    </location>
</feature>
<feature type="non-terminal residue" evidence="2">
    <location>
        <position position="1"/>
    </location>
</feature>
<dbReference type="AlphaFoldDB" id="A0A6J4HH41"/>
<protein>
    <submittedName>
        <fullName evidence="2">Uncharacterized protein</fullName>
    </submittedName>
</protein>
<name>A0A6J4HH41_9PROT</name>
<dbReference type="EMBL" id="CADCTG010000079">
    <property type="protein sequence ID" value="CAA9223419.1"/>
    <property type="molecule type" value="Genomic_DNA"/>
</dbReference>
<sequence>AGRGAARGRPRFGGDPPPAAGRTRPARRGP</sequence>
<gene>
    <name evidence="2" type="ORF">AVDCRST_MAG08-723</name>
</gene>
<feature type="non-terminal residue" evidence="2">
    <location>
        <position position="30"/>
    </location>
</feature>
<organism evidence="2">
    <name type="scientific">uncultured Acetobacteraceae bacterium</name>
    <dbReference type="NCBI Taxonomy" id="169975"/>
    <lineage>
        <taxon>Bacteria</taxon>
        <taxon>Pseudomonadati</taxon>
        <taxon>Pseudomonadota</taxon>
        <taxon>Alphaproteobacteria</taxon>
        <taxon>Acetobacterales</taxon>
        <taxon>Acetobacteraceae</taxon>
        <taxon>environmental samples</taxon>
    </lineage>
</organism>
<evidence type="ECO:0000313" key="2">
    <source>
        <dbReference type="EMBL" id="CAA9223419.1"/>
    </source>
</evidence>
<proteinExistence type="predicted"/>
<reference evidence="2" key="1">
    <citation type="submission" date="2020-02" db="EMBL/GenBank/DDBJ databases">
        <authorList>
            <person name="Meier V. D."/>
        </authorList>
    </citation>
    <scope>NUCLEOTIDE SEQUENCE</scope>
    <source>
        <strain evidence="2">AVDCRST_MAG08</strain>
    </source>
</reference>